<dbReference type="PANTHER" id="PTHR25465">
    <property type="entry name" value="B-BOX DOMAIN CONTAINING"/>
    <property type="match status" value="1"/>
</dbReference>
<reference evidence="8" key="1">
    <citation type="submission" date="2020-10" db="EMBL/GenBank/DDBJ databases">
        <title>Chromosome-scale genome assembly of the Allis shad, Alosa alosa.</title>
        <authorList>
            <person name="Margot Z."/>
            <person name="Christophe K."/>
            <person name="Cabau C."/>
            <person name="Louis A."/>
            <person name="Berthelot C."/>
            <person name="Parey E."/>
            <person name="Roest Crollius H."/>
            <person name="Montfort J."/>
            <person name="Robinson-Rechavi M."/>
            <person name="Bucao C."/>
            <person name="Bouchez O."/>
            <person name="Gislard M."/>
            <person name="Lluch J."/>
            <person name="Milhes M."/>
            <person name="Lampietro C."/>
            <person name="Lopez Roques C."/>
            <person name="Donnadieu C."/>
            <person name="Braasch I."/>
            <person name="Desvignes T."/>
            <person name="Postlethwait J."/>
            <person name="Bobe J."/>
            <person name="Guiguen Y."/>
        </authorList>
    </citation>
    <scope>NUCLEOTIDE SEQUENCE</scope>
    <source>
        <strain evidence="8">M-15738</strain>
        <tissue evidence="8">Blood</tissue>
    </source>
</reference>
<keyword evidence="1" id="KW-0479">Metal-binding</keyword>
<dbReference type="SUPFAM" id="SSF57850">
    <property type="entry name" value="RING/U-box"/>
    <property type="match status" value="1"/>
</dbReference>
<comment type="caution">
    <text evidence="8">The sequence shown here is derived from an EMBL/GenBank/DDBJ whole genome shotgun (WGS) entry which is preliminary data.</text>
</comment>
<dbReference type="Gene3D" id="3.30.160.60">
    <property type="entry name" value="Classic Zinc Finger"/>
    <property type="match status" value="1"/>
</dbReference>
<protein>
    <submittedName>
        <fullName evidence="8">Uncharacterized protein</fullName>
    </submittedName>
</protein>
<dbReference type="SUPFAM" id="SSF57845">
    <property type="entry name" value="B-box zinc-binding domain"/>
    <property type="match status" value="1"/>
</dbReference>
<dbReference type="Gene3D" id="2.60.120.920">
    <property type="match status" value="1"/>
</dbReference>
<dbReference type="PANTHER" id="PTHR25465:SF5">
    <property type="entry name" value="E3 UBIQUITIN_ISG15 LIGASE TRIM25-RELATED"/>
    <property type="match status" value="1"/>
</dbReference>
<proteinExistence type="predicted"/>
<dbReference type="PROSITE" id="PS00518">
    <property type="entry name" value="ZF_RING_1"/>
    <property type="match status" value="1"/>
</dbReference>
<evidence type="ECO:0000259" key="6">
    <source>
        <dbReference type="PROSITE" id="PS50089"/>
    </source>
</evidence>
<evidence type="ECO:0000256" key="1">
    <source>
        <dbReference type="ARBA" id="ARBA00022723"/>
    </source>
</evidence>
<dbReference type="SUPFAM" id="SSF49899">
    <property type="entry name" value="Concanavalin A-like lectins/glucanases"/>
    <property type="match status" value="1"/>
</dbReference>
<evidence type="ECO:0000256" key="3">
    <source>
        <dbReference type="ARBA" id="ARBA00022833"/>
    </source>
</evidence>
<dbReference type="SMART" id="SM00589">
    <property type="entry name" value="PRY"/>
    <property type="match status" value="1"/>
</dbReference>
<dbReference type="InterPro" id="IPR013083">
    <property type="entry name" value="Znf_RING/FYVE/PHD"/>
</dbReference>
<dbReference type="Pfam" id="PF25600">
    <property type="entry name" value="TRIM_CC"/>
    <property type="match status" value="2"/>
</dbReference>
<dbReference type="Pfam" id="PF13765">
    <property type="entry name" value="PRY"/>
    <property type="match status" value="1"/>
</dbReference>
<dbReference type="InterPro" id="IPR001841">
    <property type="entry name" value="Znf_RING"/>
</dbReference>
<feature type="domain" description="B box-type" evidence="7">
    <location>
        <begin position="149"/>
        <end position="189"/>
    </location>
</feature>
<dbReference type="SMART" id="SM00184">
    <property type="entry name" value="RING"/>
    <property type="match status" value="1"/>
</dbReference>
<dbReference type="SMART" id="SM00336">
    <property type="entry name" value="BBOX"/>
    <property type="match status" value="1"/>
</dbReference>
<feature type="coiled-coil region" evidence="5">
    <location>
        <begin position="480"/>
        <end position="514"/>
    </location>
</feature>
<evidence type="ECO:0000313" key="9">
    <source>
        <dbReference type="Proteomes" id="UP000823561"/>
    </source>
</evidence>
<dbReference type="InterPro" id="IPR000315">
    <property type="entry name" value="Znf_B-box"/>
</dbReference>
<keyword evidence="3" id="KW-0862">Zinc</keyword>
<keyword evidence="5" id="KW-0175">Coiled coil</keyword>
<gene>
    <name evidence="8" type="ORF">AALO_G00215630</name>
</gene>
<dbReference type="InterPro" id="IPR013320">
    <property type="entry name" value="ConA-like_dom_sf"/>
</dbReference>
<name>A0AAV6G5D7_9TELE</name>
<accession>A0AAV6G5D7</accession>
<dbReference type="PROSITE" id="PS50119">
    <property type="entry name" value="ZF_BBOX"/>
    <property type="match status" value="1"/>
</dbReference>
<keyword evidence="9" id="KW-1185">Reference proteome</keyword>
<evidence type="ECO:0000259" key="7">
    <source>
        <dbReference type="PROSITE" id="PS50119"/>
    </source>
</evidence>
<sequence>MAEASVVWGQDHFSCPICLELLKDPVTIHCGHSFCMDCIAGCWDQEELKGVYSCPQCRQTCTPRPVLGRNTMLAEVVDKLKIMGLQAIPPAQCYAGPGDVECDVCVGRKRKAVKSCLVCLSSYCETHLRVHNDLNPGKKHKVVDAAAKLEDLICSRHDKLLEVFCRTDQTCICVLCVMDEHRGHDTVSAAAERVEKQKQLEESCRKTQQTIQERHKHLQQMREAIKSLKHSAQAAVEDSERIFTEMICSIERRHSEVTQLIRDQEKAEVSRAEDLMEKLEREIAELKKRDAELEQLSQTEDHTSFLRSFQSLCSLTDPENSSSNLSFCSDVSFEEVTGNVSQLKDKVEDVLKHGVEQISMRAKAIQISSTHELLTRQDFLKYLFQLNLDPNTAQLYLHLSDSNKEVTAKEKKQSYPDNPERFDHHQVLCKEAVTGRCYWEVEWSPVWGGSVAVSYKEICRKGINEQFKFGRHSEVTQLIRDQEKAEVSRAEDLMEKLEREIAELKKRDAELEQLSISENHN</sequence>
<dbReference type="InterPro" id="IPR051051">
    <property type="entry name" value="E3_ubiq-ligase_TRIM/RNF"/>
</dbReference>
<evidence type="ECO:0000256" key="4">
    <source>
        <dbReference type="PROSITE-ProRule" id="PRU00024"/>
    </source>
</evidence>
<feature type="domain" description="RING-type" evidence="6">
    <location>
        <begin position="15"/>
        <end position="58"/>
    </location>
</feature>
<evidence type="ECO:0000256" key="5">
    <source>
        <dbReference type="SAM" id="Coils"/>
    </source>
</evidence>
<dbReference type="InterPro" id="IPR017907">
    <property type="entry name" value="Znf_RING_CS"/>
</dbReference>
<dbReference type="InterPro" id="IPR043136">
    <property type="entry name" value="B30.2/SPRY_sf"/>
</dbReference>
<evidence type="ECO:0000256" key="2">
    <source>
        <dbReference type="ARBA" id="ARBA00022771"/>
    </source>
</evidence>
<evidence type="ECO:0000313" key="8">
    <source>
        <dbReference type="EMBL" id="KAG5268715.1"/>
    </source>
</evidence>
<dbReference type="PROSITE" id="PS50089">
    <property type="entry name" value="ZF_RING_2"/>
    <property type="match status" value="1"/>
</dbReference>
<dbReference type="Pfam" id="PF00643">
    <property type="entry name" value="zf-B_box"/>
    <property type="match status" value="1"/>
</dbReference>
<dbReference type="Gene3D" id="3.30.40.10">
    <property type="entry name" value="Zinc/RING finger domain, C3HC4 (zinc finger)"/>
    <property type="match status" value="1"/>
</dbReference>
<dbReference type="EMBL" id="JADWDJ010000016">
    <property type="protein sequence ID" value="KAG5268715.1"/>
    <property type="molecule type" value="Genomic_DNA"/>
</dbReference>
<organism evidence="8 9">
    <name type="scientific">Alosa alosa</name>
    <name type="common">allis shad</name>
    <dbReference type="NCBI Taxonomy" id="278164"/>
    <lineage>
        <taxon>Eukaryota</taxon>
        <taxon>Metazoa</taxon>
        <taxon>Chordata</taxon>
        <taxon>Craniata</taxon>
        <taxon>Vertebrata</taxon>
        <taxon>Euteleostomi</taxon>
        <taxon>Actinopterygii</taxon>
        <taxon>Neopterygii</taxon>
        <taxon>Teleostei</taxon>
        <taxon>Clupei</taxon>
        <taxon>Clupeiformes</taxon>
        <taxon>Clupeoidei</taxon>
        <taxon>Clupeidae</taxon>
        <taxon>Alosa</taxon>
    </lineage>
</organism>
<dbReference type="CDD" id="cd19769">
    <property type="entry name" value="Bbox2_TRIM16-like"/>
    <property type="match status" value="1"/>
</dbReference>
<dbReference type="Gene3D" id="4.10.830.40">
    <property type="match status" value="1"/>
</dbReference>
<dbReference type="AlphaFoldDB" id="A0AAV6G5D7"/>
<dbReference type="Proteomes" id="UP000823561">
    <property type="component" value="Chromosome 16"/>
</dbReference>
<keyword evidence="2 4" id="KW-0863">Zinc-finger</keyword>
<dbReference type="GO" id="GO:0008270">
    <property type="term" value="F:zinc ion binding"/>
    <property type="evidence" value="ECO:0007669"/>
    <property type="project" value="UniProtKB-KW"/>
</dbReference>
<dbReference type="InterPro" id="IPR058030">
    <property type="entry name" value="TRIM8/14/16/25/29/45/65_CC"/>
</dbReference>
<feature type="coiled-coil region" evidence="5">
    <location>
        <begin position="262"/>
        <end position="299"/>
    </location>
</feature>
<dbReference type="Pfam" id="PF15227">
    <property type="entry name" value="zf-C3HC4_4"/>
    <property type="match status" value="1"/>
</dbReference>
<dbReference type="InterPro" id="IPR006574">
    <property type="entry name" value="PRY"/>
</dbReference>